<proteinExistence type="predicted"/>
<dbReference type="RefSeq" id="WP_047872348.1">
    <property type="nucleotide sequence ID" value="NZ_BMYC01000020.1"/>
</dbReference>
<dbReference type="AlphaFoldDB" id="A0A0J1GTL1"/>
<dbReference type="Proteomes" id="UP000036426">
    <property type="component" value="Unassembled WGS sequence"/>
</dbReference>
<organism evidence="2 3">
    <name type="scientific">Photobacterium aphoticum</name>
    <dbReference type="NCBI Taxonomy" id="754436"/>
    <lineage>
        <taxon>Bacteria</taxon>
        <taxon>Pseudomonadati</taxon>
        <taxon>Pseudomonadota</taxon>
        <taxon>Gammaproteobacteria</taxon>
        <taxon>Vibrionales</taxon>
        <taxon>Vibrionaceae</taxon>
        <taxon>Photobacterium</taxon>
    </lineage>
</organism>
<reference evidence="2 3" key="1">
    <citation type="submission" date="2015-05" db="EMBL/GenBank/DDBJ databases">
        <title>Photobacterium galathea sp. nov.</title>
        <authorList>
            <person name="Machado H."/>
            <person name="Gram L."/>
        </authorList>
    </citation>
    <scope>NUCLEOTIDE SEQUENCE [LARGE SCALE GENOMIC DNA]</scope>
    <source>
        <strain evidence="2 3">DSM 25995</strain>
    </source>
</reference>
<dbReference type="PANTHER" id="PTHR33525:SF3">
    <property type="entry name" value="RIBONUCLEASE Y"/>
    <property type="match status" value="1"/>
</dbReference>
<dbReference type="InterPro" id="IPR013976">
    <property type="entry name" value="HDOD"/>
</dbReference>
<accession>A0A0J1GTL1</accession>
<feature type="domain" description="HDOD" evidence="1">
    <location>
        <begin position="39"/>
        <end position="238"/>
    </location>
</feature>
<name>A0A0J1GTL1_9GAMM</name>
<keyword evidence="3" id="KW-1185">Reference proteome</keyword>
<evidence type="ECO:0000313" key="3">
    <source>
        <dbReference type="Proteomes" id="UP000036426"/>
    </source>
</evidence>
<dbReference type="InterPro" id="IPR052340">
    <property type="entry name" value="RNase_Y/CdgJ"/>
</dbReference>
<dbReference type="GO" id="GO:0016301">
    <property type="term" value="F:kinase activity"/>
    <property type="evidence" value="ECO:0007669"/>
    <property type="project" value="UniProtKB-KW"/>
</dbReference>
<dbReference type="PROSITE" id="PS51833">
    <property type="entry name" value="HDOD"/>
    <property type="match status" value="1"/>
</dbReference>
<comment type="caution">
    <text evidence="2">The sequence shown here is derived from an EMBL/GenBank/DDBJ whole genome shotgun (WGS) entry which is preliminary data.</text>
</comment>
<dbReference type="OrthoDB" id="598113at2"/>
<dbReference type="PATRIC" id="fig|754436.4.peg.51"/>
<keyword evidence="2" id="KW-0808">Transferase</keyword>
<evidence type="ECO:0000259" key="1">
    <source>
        <dbReference type="PROSITE" id="PS51833"/>
    </source>
</evidence>
<protein>
    <submittedName>
        <fullName evidence="2">Histidine kinase</fullName>
    </submittedName>
</protein>
<sequence>MAHVSFFWLKPENDKIIKGLESEFYSRVKAAIQKNRLALPPIPAVLVKLQSLCKSDDTTIHDVAELLIDDPGLAAHIVSISNTTLFNRRNVACHDVTTAISRLGIYRVRDIVTAKAIEDLKKRHLFSQECNHLLTHSATRSRQLAATMALVAHGLATHEEFPKKIESDKALLAGLFADIGLFSLIYEYQAYLDSGNYLDIDVATHVFEHSCQEVSLLILKHWGFDSDYLEVASNSRSPFKPANEHSYYLDVARMANHLLLFRTNDDAIEEHHVELDLAGAEVMYELSNLSDADFVQRLKEMIKNSGM</sequence>
<dbReference type="Gene3D" id="1.10.3210.10">
    <property type="entry name" value="Hypothetical protein af1432"/>
    <property type="match status" value="1"/>
</dbReference>
<dbReference type="Pfam" id="PF08668">
    <property type="entry name" value="HDOD"/>
    <property type="match status" value="1"/>
</dbReference>
<dbReference type="SUPFAM" id="SSF109604">
    <property type="entry name" value="HD-domain/PDEase-like"/>
    <property type="match status" value="1"/>
</dbReference>
<dbReference type="EMBL" id="LDOV01000001">
    <property type="protein sequence ID" value="KLV03001.1"/>
    <property type="molecule type" value="Genomic_DNA"/>
</dbReference>
<gene>
    <name evidence="2" type="ORF">ABT58_00235</name>
</gene>
<evidence type="ECO:0000313" key="2">
    <source>
        <dbReference type="EMBL" id="KLV03001.1"/>
    </source>
</evidence>
<dbReference type="PANTHER" id="PTHR33525">
    <property type="match status" value="1"/>
</dbReference>
<keyword evidence="2" id="KW-0418">Kinase</keyword>